<dbReference type="GO" id="GO:0000176">
    <property type="term" value="C:nuclear exosome (RNase complex)"/>
    <property type="evidence" value="ECO:0007669"/>
    <property type="project" value="TreeGrafter"/>
</dbReference>
<protein>
    <recommendedName>
        <fullName evidence="6">Exoribonuclease phosphorolytic domain-containing protein</fullName>
    </recommendedName>
</protein>
<keyword evidence="8" id="KW-1185">Reference proteome</keyword>
<dbReference type="GO" id="GO:0016075">
    <property type="term" value="P:rRNA catabolic process"/>
    <property type="evidence" value="ECO:0007669"/>
    <property type="project" value="TreeGrafter"/>
</dbReference>
<dbReference type="EMBL" id="MBFR01000020">
    <property type="protein sequence ID" value="PVU97013.1"/>
    <property type="molecule type" value="Genomic_DNA"/>
</dbReference>
<keyword evidence="3" id="KW-0698">rRNA processing</keyword>
<feature type="domain" description="Exoribonuclease phosphorolytic" evidence="6">
    <location>
        <begin position="14"/>
        <end position="128"/>
    </location>
</feature>
<evidence type="ECO:0000256" key="5">
    <source>
        <dbReference type="ARBA" id="ARBA00023242"/>
    </source>
</evidence>
<evidence type="ECO:0000256" key="4">
    <source>
        <dbReference type="ARBA" id="ARBA00022835"/>
    </source>
</evidence>
<dbReference type="GO" id="GO:0071051">
    <property type="term" value="P:poly(A)-dependent snoRNA 3'-end processing"/>
    <property type="evidence" value="ECO:0007669"/>
    <property type="project" value="TreeGrafter"/>
</dbReference>
<dbReference type="InterPro" id="IPR027408">
    <property type="entry name" value="PNPase/RNase_PH_dom_sf"/>
</dbReference>
<dbReference type="GO" id="GO:0000177">
    <property type="term" value="C:cytoplasmic exosome (RNase complex)"/>
    <property type="evidence" value="ECO:0007669"/>
    <property type="project" value="TreeGrafter"/>
</dbReference>
<keyword evidence="4" id="KW-0271">Exosome</keyword>
<dbReference type="GO" id="GO:0003723">
    <property type="term" value="F:RNA binding"/>
    <property type="evidence" value="ECO:0007669"/>
    <property type="project" value="TreeGrafter"/>
</dbReference>
<dbReference type="InterPro" id="IPR050080">
    <property type="entry name" value="RNase_PH"/>
</dbReference>
<name>A0A2T9YXE4_9FUNG</name>
<comment type="similarity">
    <text evidence="2">Belongs to the RNase PH family.</text>
</comment>
<dbReference type="InterPro" id="IPR020568">
    <property type="entry name" value="Ribosomal_Su5_D2-typ_SF"/>
</dbReference>
<evidence type="ECO:0000256" key="2">
    <source>
        <dbReference type="ARBA" id="ARBA00006678"/>
    </source>
</evidence>
<evidence type="ECO:0000256" key="3">
    <source>
        <dbReference type="ARBA" id="ARBA00022552"/>
    </source>
</evidence>
<dbReference type="PANTHER" id="PTHR11953">
    <property type="entry name" value="EXOSOME COMPLEX COMPONENT"/>
    <property type="match status" value="1"/>
</dbReference>
<dbReference type="OrthoDB" id="27298at2759"/>
<dbReference type="Gene3D" id="3.30.230.70">
    <property type="entry name" value="GHMP Kinase, N-terminal domain"/>
    <property type="match status" value="1"/>
</dbReference>
<evidence type="ECO:0000313" key="8">
    <source>
        <dbReference type="Proteomes" id="UP000245383"/>
    </source>
</evidence>
<evidence type="ECO:0000259" key="6">
    <source>
        <dbReference type="Pfam" id="PF01138"/>
    </source>
</evidence>
<dbReference type="AlphaFoldDB" id="A0A2T9YXE4"/>
<dbReference type="SUPFAM" id="SSF54211">
    <property type="entry name" value="Ribosomal protein S5 domain 2-like"/>
    <property type="match status" value="1"/>
</dbReference>
<dbReference type="Pfam" id="PF01138">
    <property type="entry name" value="RNase_PH"/>
    <property type="match status" value="1"/>
</dbReference>
<gene>
    <name evidence="7" type="ORF">BB561_000814</name>
</gene>
<dbReference type="GO" id="GO:0006364">
    <property type="term" value="P:rRNA processing"/>
    <property type="evidence" value="ECO:0007669"/>
    <property type="project" value="UniProtKB-KW"/>
</dbReference>
<dbReference type="GO" id="GO:0005730">
    <property type="term" value="C:nucleolus"/>
    <property type="evidence" value="ECO:0007669"/>
    <property type="project" value="TreeGrafter"/>
</dbReference>
<organism evidence="7 8">
    <name type="scientific">Smittium simulii</name>
    <dbReference type="NCBI Taxonomy" id="133385"/>
    <lineage>
        <taxon>Eukaryota</taxon>
        <taxon>Fungi</taxon>
        <taxon>Fungi incertae sedis</taxon>
        <taxon>Zoopagomycota</taxon>
        <taxon>Kickxellomycotina</taxon>
        <taxon>Harpellomycetes</taxon>
        <taxon>Harpellales</taxon>
        <taxon>Legeriomycetaceae</taxon>
        <taxon>Smittium</taxon>
    </lineage>
</organism>
<dbReference type="GO" id="GO:0071028">
    <property type="term" value="P:nuclear mRNA surveillance"/>
    <property type="evidence" value="ECO:0007669"/>
    <property type="project" value="TreeGrafter"/>
</dbReference>
<comment type="caution">
    <text evidence="7">The sequence shown here is derived from an EMBL/GenBank/DDBJ whole genome shotgun (WGS) entry which is preliminary data.</text>
</comment>
<evidence type="ECO:0000256" key="1">
    <source>
        <dbReference type="ARBA" id="ARBA00004123"/>
    </source>
</evidence>
<reference evidence="7 8" key="1">
    <citation type="journal article" date="2018" name="MBio">
        <title>Comparative Genomics Reveals the Core Gene Toolbox for the Fungus-Insect Symbiosis.</title>
        <authorList>
            <person name="Wang Y."/>
            <person name="Stata M."/>
            <person name="Wang W."/>
            <person name="Stajich J.E."/>
            <person name="White M.M."/>
            <person name="Moncalvo J.M."/>
        </authorList>
    </citation>
    <scope>NUCLEOTIDE SEQUENCE [LARGE SCALE GENOMIC DNA]</scope>
    <source>
        <strain evidence="7 8">SWE-8-4</strain>
    </source>
</reference>
<keyword evidence="5" id="KW-0539">Nucleus</keyword>
<dbReference type="GO" id="GO:0034475">
    <property type="term" value="P:U4 snRNA 3'-end processing"/>
    <property type="evidence" value="ECO:0007669"/>
    <property type="project" value="TreeGrafter"/>
</dbReference>
<accession>A0A2T9YXE4</accession>
<proteinExistence type="inferred from homology"/>
<dbReference type="STRING" id="133385.A0A2T9YXE4"/>
<evidence type="ECO:0000313" key="7">
    <source>
        <dbReference type="EMBL" id="PVU97013.1"/>
    </source>
</evidence>
<dbReference type="PANTHER" id="PTHR11953:SF1">
    <property type="entry name" value="EXOSOME COMPLEX COMPONENT RRP46"/>
    <property type="match status" value="1"/>
</dbReference>
<sequence length="187" mass="20079">MLTINSAASTPIFKFEKGLLSNSHGSGSFAIGKTKSICSIFGPVETKPNEEISGKAALKVVVISDKNIQAIEGKQESDIKHIIEAILLHSLNEAVKYKFSLYNSNAQKLSVATAINSCSIALVDAGIPIKSIFTASCCCITEDSTIIPFPSDEQIENSVSFHNFAFIGESCDLPIFSNSTGKFTKHE</sequence>
<dbReference type="Proteomes" id="UP000245383">
    <property type="component" value="Unassembled WGS sequence"/>
</dbReference>
<comment type="subcellular location">
    <subcellularLocation>
        <location evidence="1">Nucleus</location>
    </subcellularLocation>
</comment>
<dbReference type="InterPro" id="IPR001247">
    <property type="entry name" value="ExoRNase_PH_dom1"/>
</dbReference>